<dbReference type="AlphaFoldDB" id="A0A0D2HRT9"/>
<organism evidence="1 2">
    <name type="scientific">Cladophialophora bantiana (strain ATCC 10958 / CBS 173.52 / CDC B-1940 / NIH 8579)</name>
    <name type="common">Xylohypha bantiana</name>
    <dbReference type="NCBI Taxonomy" id="1442370"/>
    <lineage>
        <taxon>Eukaryota</taxon>
        <taxon>Fungi</taxon>
        <taxon>Dikarya</taxon>
        <taxon>Ascomycota</taxon>
        <taxon>Pezizomycotina</taxon>
        <taxon>Eurotiomycetes</taxon>
        <taxon>Chaetothyriomycetidae</taxon>
        <taxon>Chaetothyriales</taxon>
        <taxon>Herpotrichiellaceae</taxon>
        <taxon>Cladophialophora</taxon>
    </lineage>
</organism>
<reference evidence="1" key="1">
    <citation type="submission" date="2015-01" db="EMBL/GenBank/DDBJ databases">
        <title>The Genome Sequence of Cladophialophora bantiana CBS 173.52.</title>
        <authorList>
            <consortium name="The Broad Institute Genomics Platform"/>
            <person name="Cuomo C."/>
            <person name="de Hoog S."/>
            <person name="Gorbushina A."/>
            <person name="Stielow B."/>
            <person name="Teixiera M."/>
            <person name="Abouelleil A."/>
            <person name="Chapman S.B."/>
            <person name="Priest M."/>
            <person name="Young S.K."/>
            <person name="Wortman J."/>
            <person name="Nusbaum C."/>
            <person name="Birren B."/>
        </authorList>
    </citation>
    <scope>NUCLEOTIDE SEQUENCE [LARGE SCALE GENOMIC DNA]</scope>
    <source>
        <strain evidence="1">CBS 173.52</strain>
    </source>
</reference>
<dbReference type="GeneID" id="27699058"/>
<evidence type="ECO:0000313" key="2">
    <source>
        <dbReference type="Proteomes" id="UP000053789"/>
    </source>
</evidence>
<dbReference type="RefSeq" id="XP_016620194.1">
    <property type="nucleotide sequence ID" value="XM_016763870.1"/>
</dbReference>
<name>A0A0D2HRT9_CLAB1</name>
<dbReference type="VEuPathDB" id="FungiDB:Z519_06130"/>
<dbReference type="EMBL" id="KN846987">
    <property type="protein sequence ID" value="KIW93525.1"/>
    <property type="molecule type" value="Genomic_DNA"/>
</dbReference>
<gene>
    <name evidence="1" type="ORF">Z519_06130</name>
</gene>
<accession>A0A0D2HRT9</accession>
<protein>
    <submittedName>
        <fullName evidence="1">Uncharacterized protein</fullName>
    </submittedName>
</protein>
<dbReference type="OrthoDB" id="17560at2759"/>
<dbReference type="Proteomes" id="UP000053789">
    <property type="component" value="Unassembled WGS sequence"/>
</dbReference>
<proteinExistence type="predicted"/>
<keyword evidence="2" id="KW-1185">Reference proteome</keyword>
<sequence>MTTADRGSELLGTALGAQHLCRFLKGDGRVDVGFLAHPSLVSEEEAEGINGPVLIAAAKDDFISRREQTFDREAAQGDVVPI</sequence>
<evidence type="ECO:0000313" key="1">
    <source>
        <dbReference type="EMBL" id="KIW93525.1"/>
    </source>
</evidence>
<dbReference type="HOGENOM" id="CLU_2558119_0_0_1"/>